<proteinExistence type="inferred from homology"/>
<keyword evidence="7 9" id="KW-0811">Translocation</keyword>
<protein>
    <recommendedName>
        <fullName evidence="9">Protein-export membrane protein SecG</fullName>
    </recommendedName>
</protein>
<feature type="transmembrane region" description="Helical" evidence="9">
    <location>
        <begin position="22"/>
        <end position="43"/>
    </location>
</feature>
<evidence type="ECO:0000256" key="1">
    <source>
        <dbReference type="ARBA" id="ARBA00004141"/>
    </source>
</evidence>
<comment type="similarity">
    <text evidence="2 9">Belongs to the SecG family.</text>
</comment>
<dbReference type="Proteomes" id="UP000061227">
    <property type="component" value="Unassembled WGS sequence"/>
</dbReference>
<evidence type="ECO:0000256" key="2">
    <source>
        <dbReference type="ARBA" id="ARBA00008445"/>
    </source>
</evidence>
<evidence type="ECO:0000256" key="6">
    <source>
        <dbReference type="ARBA" id="ARBA00022989"/>
    </source>
</evidence>
<organism evidence="10 11">
    <name type="scientific">Fructobacillus pseudoficulneus</name>
    <dbReference type="NCBI Taxonomy" id="220714"/>
    <lineage>
        <taxon>Bacteria</taxon>
        <taxon>Bacillati</taxon>
        <taxon>Bacillota</taxon>
        <taxon>Bacilli</taxon>
        <taxon>Lactobacillales</taxon>
        <taxon>Lactobacillaceae</taxon>
        <taxon>Fructobacillus</taxon>
    </lineage>
</organism>
<keyword evidence="8 9" id="KW-0472">Membrane</keyword>
<comment type="subcellular location">
    <subcellularLocation>
        <location evidence="9">Cell membrane</location>
        <topology evidence="9">Multi-pass membrane protein</topology>
    </subcellularLocation>
    <subcellularLocation>
        <location evidence="1">Membrane</location>
        <topology evidence="1">Multi-pass membrane protein</topology>
    </subcellularLocation>
</comment>
<sequence>MNAIQDVLIYEYQVSRKEFSEMYAILIYLMALMSFLILVLVVMQPAKQQDALSLFSGDNSSALFSNQRRKGIGSLLQYLTGIIGVAWVILGIVLTYLSK</sequence>
<dbReference type="GO" id="GO:0009306">
    <property type="term" value="P:protein secretion"/>
    <property type="evidence" value="ECO:0007669"/>
    <property type="project" value="UniProtKB-UniRule"/>
</dbReference>
<name>A0A3F3HAT7_9LACO</name>
<comment type="function">
    <text evidence="9">Involved in protein export. Participates in an early event of protein translocation.</text>
</comment>
<evidence type="ECO:0000256" key="5">
    <source>
        <dbReference type="ARBA" id="ARBA00022927"/>
    </source>
</evidence>
<dbReference type="STRING" id="220714.SAMN05660469_0006"/>
<evidence type="ECO:0000313" key="11">
    <source>
        <dbReference type="Proteomes" id="UP000061227"/>
    </source>
</evidence>
<evidence type="ECO:0000256" key="9">
    <source>
        <dbReference type="RuleBase" id="RU365087"/>
    </source>
</evidence>
<keyword evidence="5 9" id="KW-0653">Protein transport</keyword>
<keyword evidence="6 9" id="KW-1133">Transmembrane helix</keyword>
<evidence type="ECO:0000256" key="8">
    <source>
        <dbReference type="ARBA" id="ARBA00023136"/>
    </source>
</evidence>
<accession>A0A3F3HAT7</accession>
<dbReference type="GO" id="GO:0005886">
    <property type="term" value="C:plasma membrane"/>
    <property type="evidence" value="ECO:0007669"/>
    <property type="project" value="UniProtKB-SubCell"/>
</dbReference>
<dbReference type="EMBL" id="DF968070">
    <property type="protein sequence ID" value="GAP03439.1"/>
    <property type="molecule type" value="Genomic_DNA"/>
</dbReference>
<dbReference type="Pfam" id="PF03840">
    <property type="entry name" value="SecG"/>
    <property type="match status" value="1"/>
</dbReference>
<keyword evidence="11" id="KW-1185">Reference proteome</keyword>
<keyword evidence="3 9" id="KW-0813">Transport</keyword>
<evidence type="ECO:0000313" key="10">
    <source>
        <dbReference type="EMBL" id="GAP03439.1"/>
    </source>
</evidence>
<dbReference type="NCBIfam" id="TIGR00810">
    <property type="entry name" value="secG"/>
    <property type="match status" value="1"/>
</dbReference>
<evidence type="ECO:0000256" key="4">
    <source>
        <dbReference type="ARBA" id="ARBA00022692"/>
    </source>
</evidence>
<dbReference type="GO" id="GO:0015450">
    <property type="term" value="F:protein-transporting ATPase activity"/>
    <property type="evidence" value="ECO:0007669"/>
    <property type="project" value="UniProtKB-UniRule"/>
</dbReference>
<evidence type="ECO:0000256" key="7">
    <source>
        <dbReference type="ARBA" id="ARBA00023010"/>
    </source>
</evidence>
<dbReference type="AlphaFoldDB" id="A0A3F3HAT7"/>
<dbReference type="InterPro" id="IPR004692">
    <property type="entry name" value="SecG"/>
</dbReference>
<keyword evidence="9" id="KW-1003">Cell membrane</keyword>
<feature type="transmembrane region" description="Helical" evidence="9">
    <location>
        <begin position="75"/>
        <end position="97"/>
    </location>
</feature>
<keyword evidence="4 9" id="KW-0812">Transmembrane</keyword>
<reference evidence="10 11" key="1">
    <citation type="journal article" date="2015" name="BMC Genomics">
        <title>Comparative genomics of Fructobacillus spp. and Leuconostoc spp. reveals niche-specific evolution of Fructobacillus spp.</title>
        <authorList>
            <person name="Endo A."/>
            <person name="Tanizawa Y."/>
            <person name="Tanaka N."/>
            <person name="Maeno S."/>
            <person name="Kumar H."/>
            <person name="Shiwa Y."/>
            <person name="Okada S."/>
            <person name="Yoshikawa H."/>
            <person name="Dicks L."/>
            <person name="Nakagawa J."/>
            <person name="Arita M."/>
        </authorList>
    </citation>
    <scope>NUCLEOTIDE SEQUENCE [LARGE SCALE GENOMIC DNA]</scope>
    <source>
        <strain evidence="10 11">DSM 15468</strain>
    </source>
</reference>
<dbReference type="PRINTS" id="PR01651">
    <property type="entry name" value="SECGEXPORT"/>
</dbReference>
<evidence type="ECO:0000256" key="3">
    <source>
        <dbReference type="ARBA" id="ARBA00022448"/>
    </source>
</evidence>
<gene>
    <name evidence="10" type="primary">secG</name>
    <name evidence="10" type="ORF">FPFC_080140</name>
</gene>